<dbReference type="InterPro" id="IPR057499">
    <property type="entry name" value="Kelch_FKB95"/>
</dbReference>
<dbReference type="PANTHER" id="PTHR24414:SF138">
    <property type="entry name" value="F-BOX DOMAIN-CONTAINING PROTEIN"/>
    <property type="match status" value="1"/>
</dbReference>
<feature type="non-terminal residue" evidence="3">
    <location>
        <position position="1"/>
    </location>
</feature>
<feature type="domain" description="F-box" evidence="1">
    <location>
        <begin position="22"/>
        <end position="57"/>
    </location>
</feature>
<dbReference type="SUPFAM" id="SSF117281">
    <property type="entry name" value="Kelch motif"/>
    <property type="match status" value="1"/>
</dbReference>
<dbReference type="Pfam" id="PF25210">
    <property type="entry name" value="Kelch_FKB95"/>
    <property type="match status" value="1"/>
</dbReference>
<sequence length="322" mass="37849">KLNRIRKRRRLSLNHCRFHHSHDIIETILARLSKWNYPNLSLVSKRFLFLLSSPELYPTRSHIGTTEPCLYFCLEDLPNIPHPRWFTLWMKPADETLADDDEILEDYSLVPVPSCHHLQHVPYFSTVAVGSDIYLIGGPYKGPPSSRVRIFDCRSHTWRDGPNMLVAREEAYAFYIDGKIYVMENGRKDSNWMEVLDIKTQNWSPLLSHGATEFRDDWCLINVFRGKIYVIAQEENFAYDPKEGTWEVVGTHKCYGHIDVWCAIEDVMTEEYKAKRKRRIWCAKIAFEKRLEGEIWGKLEWVNEVLTVTKSYKFLSCLVITI</sequence>
<gene>
    <name evidence="3" type="ORF">HID58_042282</name>
</gene>
<dbReference type="InterPro" id="IPR001810">
    <property type="entry name" value="F-box_dom"/>
</dbReference>
<dbReference type="Proteomes" id="UP000824890">
    <property type="component" value="Unassembled WGS sequence"/>
</dbReference>
<dbReference type="PANTHER" id="PTHR24414">
    <property type="entry name" value="F-BOX/KELCH-REPEAT PROTEIN SKIP4"/>
    <property type="match status" value="1"/>
</dbReference>
<name>A0ABQ8BD83_BRANA</name>
<dbReference type="EMBL" id="JAGKQM010000011">
    <property type="protein sequence ID" value="KAH0902779.1"/>
    <property type="molecule type" value="Genomic_DNA"/>
</dbReference>
<dbReference type="Pfam" id="PF00646">
    <property type="entry name" value="F-box"/>
    <property type="match status" value="1"/>
</dbReference>
<evidence type="ECO:0000313" key="3">
    <source>
        <dbReference type="EMBL" id="KAH0902779.1"/>
    </source>
</evidence>
<evidence type="ECO:0008006" key="5">
    <source>
        <dbReference type="Google" id="ProtNLM"/>
    </source>
</evidence>
<keyword evidence="4" id="KW-1185">Reference proteome</keyword>
<evidence type="ECO:0000259" key="2">
    <source>
        <dbReference type="Pfam" id="PF25210"/>
    </source>
</evidence>
<accession>A0ABQ8BD83</accession>
<dbReference type="InterPro" id="IPR015915">
    <property type="entry name" value="Kelch-typ_b-propeller"/>
</dbReference>
<organism evidence="3 4">
    <name type="scientific">Brassica napus</name>
    <name type="common">Rape</name>
    <dbReference type="NCBI Taxonomy" id="3708"/>
    <lineage>
        <taxon>Eukaryota</taxon>
        <taxon>Viridiplantae</taxon>
        <taxon>Streptophyta</taxon>
        <taxon>Embryophyta</taxon>
        <taxon>Tracheophyta</taxon>
        <taxon>Spermatophyta</taxon>
        <taxon>Magnoliopsida</taxon>
        <taxon>eudicotyledons</taxon>
        <taxon>Gunneridae</taxon>
        <taxon>Pentapetalae</taxon>
        <taxon>rosids</taxon>
        <taxon>malvids</taxon>
        <taxon>Brassicales</taxon>
        <taxon>Brassicaceae</taxon>
        <taxon>Brassiceae</taxon>
        <taxon>Brassica</taxon>
    </lineage>
</organism>
<dbReference type="Gene3D" id="2.120.10.80">
    <property type="entry name" value="Kelch-type beta propeller"/>
    <property type="match status" value="1"/>
</dbReference>
<protein>
    <recommendedName>
        <fullName evidence="5">F-box domain-containing protein</fullName>
    </recommendedName>
</protein>
<dbReference type="InterPro" id="IPR050354">
    <property type="entry name" value="F-box/kelch-repeat_ARATH"/>
</dbReference>
<reference evidence="3 4" key="1">
    <citation type="submission" date="2021-05" db="EMBL/GenBank/DDBJ databases">
        <title>Genome Assembly of Synthetic Allotetraploid Brassica napus Reveals Homoeologous Exchanges between Subgenomes.</title>
        <authorList>
            <person name="Davis J.T."/>
        </authorList>
    </citation>
    <scope>NUCLEOTIDE SEQUENCE [LARGE SCALE GENOMIC DNA]</scope>
    <source>
        <strain evidence="4">cv. Da-Ae</strain>
        <tissue evidence="3">Seedling</tissue>
    </source>
</reference>
<proteinExistence type="predicted"/>
<evidence type="ECO:0000313" key="4">
    <source>
        <dbReference type="Proteomes" id="UP000824890"/>
    </source>
</evidence>
<comment type="caution">
    <text evidence="3">The sequence shown here is derived from an EMBL/GenBank/DDBJ whole genome shotgun (WGS) entry which is preliminary data.</text>
</comment>
<evidence type="ECO:0000259" key="1">
    <source>
        <dbReference type="Pfam" id="PF00646"/>
    </source>
</evidence>
<feature type="domain" description="FKB95-like N-terminal Kelch" evidence="2">
    <location>
        <begin position="85"/>
        <end position="269"/>
    </location>
</feature>